<evidence type="ECO:0008006" key="5">
    <source>
        <dbReference type="Google" id="ProtNLM"/>
    </source>
</evidence>
<dbReference type="PANTHER" id="PTHR34075:SF5">
    <property type="entry name" value="BLR3430 PROTEIN"/>
    <property type="match status" value="1"/>
</dbReference>
<evidence type="ECO:0000313" key="3">
    <source>
        <dbReference type="EMBL" id="ETW99272.1"/>
    </source>
</evidence>
<sequence>MAAKRPQPRFPEPDTEPFWDATKNHQLTYQTCNACSAVVFYPRSHCTSCGARDLERNISAGNGTVYTFSVIMQSRHPAFAELGPYAVGYVDLDEGFRIMTNIVGVNDPVNDITCGMRVKLVWQDQGDGDISLPMFEPA</sequence>
<dbReference type="Proteomes" id="UP000019140">
    <property type="component" value="Unassembled WGS sequence"/>
</dbReference>
<keyword evidence="4" id="KW-1185">Reference proteome</keyword>
<dbReference type="AlphaFoldDB" id="W4LMU0"/>
<feature type="domain" description="ChsH2 rubredoxin-like zinc ribbon" evidence="2">
    <location>
        <begin position="19"/>
        <end position="55"/>
    </location>
</feature>
<comment type="caution">
    <text evidence="3">The sequence shown here is derived from an EMBL/GenBank/DDBJ whole genome shotgun (WGS) entry which is preliminary data.</text>
</comment>
<dbReference type="PANTHER" id="PTHR34075">
    <property type="entry name" value="BLR3430 PROTEIN"/>
    <property type="match status" value="1"/>
</dbReference>
<accession>W4LMU0</accession>
<dbReference type="InterPro" id="IPR012340">
    <property type="entry name" value="NA-bd_OB-fold"/>
</dbReference>
<evidence type="ECO:0000259" key="1">
    <source>
        <dbReference type="Pfam" id="PF01796"/>
    </source>
</evidence>
<evidence type="ECO:0000259" key="2">
    <source>
        <dbReference type="Pfam" id="PF12172"/>
    </source>
</evidence>
<dbReference type="InterPro" id="IPR022002">
    <property type="entry name" value="ChsH2_Znr"/>
</dbReference>
<name>W4LMU0_9BACT</name>
<dbReference type="Pfam" id="PF12172">
    <property type="entry name" value="zf-ChsH2"/>
    <property type="match status" value="1"/>
</dbReference>
<proteinExistence type="predicted"/>
<feature type="domain" description="ChsH2 C-terminal OB-fold" evidence="1">
    <location>
        <begin position="60"/>
        <end position="123"/>
    </location>
</feature>
<reference evidence="3 4" key="1">
    <citation type="journal article" date="2014" name="Nature">
        <title>An environmental bacterial taxon with a large and distinct metabolic repertoire.</title>
        <authorList>
            <person name="Wilson M.C."/>
            <person name="Mori T."/>
            <person name="Ruckert C."/>
            <person name="Uria A.R."/>
            <person name="Helf M.J."/>
            <person name="Takada K."/>
            <person name="Gernert C."/>
            <person name="Steffens U.A."/>
            <person name="Heycke N."/>
            <person name="Schmitt S."/>
            <person name="Rinke C."/>
            <person name="Helfrich E.J."/>
            <person name="Brachmann A.O."/>
            <person name="Gurgui C."/>
            <person name="Wakimoto T."/>
            <person name="Kracht M."/>
            <person name="Crusemann M."/>
            <person name="Hentschel U."/>
            <person name="Abe I."/>
            <person name="Matsunaga S."/>
            <person name="Kalinowski J."/>
            <person name="Takeyama H."/>
            <person name="Piel J."/>
        </authorList>
    </citation>
    <scope>NUCLEOTIDE SEQUENCE [LARGE SCALE GENOMIC DNA]</scope>
    <source>
        <strain evidence="4">TSY2</strain>
    </source>
</reference>
<evidence type="ECO:0000313" key="4">
    <source>
        <dbReference type="Proteomes" id="UP000019140"/>
    </source>
</evidence>
<dbReference type="Gene3D" id="6.10.30.10">
    <property type="match status" value="1"/>
</dbReference>
<dbReference type="Pfam" id="PF01796">
    <property type="entry name" value="OB_ChsH2_C"/>
    <property type="match status" value="1"/>
</dbReference>
<dbReference type="HOGENOM" id="CLU_119412_1_2_7"/>
<protein>
    <recommendedName>
        <fullName evidence="5">DNA-binding protein</fullName>
    </recommendedName>
</protein>
<dbReference type="EMBL" id="AZHX01001857">
    <property type="protein sequence ID" value="ETW99272.1"/>
    <property type="molecule type" value="Genomic_DNA"/>
</dbReference>
<dbReference type="InterPro" id="IPR052513">
    <property type="entry name" value="Thioester_dehydratase-like"/>
</dbReference>
<dbReference type="InterPro" id="IPR002878">
    <property type="entry name" value="ChsH2_C"/>
</dbReference>
<gene>
    <name evidence="3" type="ORF">ETSY2_41250</name>
</gene>
<organism evidence="3 4">
    <name type="scientific">Candidatus Entotheonella gemina</name>
    <dbReference type="NCBI Taxonomy" id="1429439"/>
    <lineage>
        <taxon>Bacteria</taxon>
        <taxon>Pseudomonadati</taxon>
        <taxon>Nitrospinota/Tectimicrobiota group</taxon>
        <taxon>Candidatus Tectimicrobiota</taxon>
        <taxon>Candidatus Entotheonellia</taxon>
        <taxon>Candidatus Entotheonellales</taxon>
        <taxon>Candidatus Entotheonellaceae</taxon>
        <taxon>Candidatus Entotheonella</taxon>
    </lineage>
</organism>
<dbReference type="SUPFAM" id="SSF50249">
    <property type="entry name" value="Nucleic acid-binding proteins"/>
    <property type="match status" value="1"/>
</dbReference>